<evidence type="ECO:0000256" key="3">
    <source>
        <dbReference type="ARBA" id="ARBA00022741"/>
    </source>
</evidence>
<dbReference type="RefSeq" id="WP_377049616.1">
    <property type="nucleotide sequence ID" value="NZ_JBHLVZ010000005.1"/>
</dbReference>
<feature type="domain" description="Carbohydrate kinase FGGY C-terminal" evidence="9">
    <location>
        <begin position="275"/>
        <end position="464"/>
    </location>
</feature>
<dbReference type="InterPro" id="IPR043129">
    <property type="entry name" value="ATPase_NBD"/>
</dbReference>
<evidence type="ECO:0000259" key="9">
    <source>
        <dbReference type="Pfam" id="PF02782"/>
    </source>
</evidence>
<comment type="caution">
    <text evidence="10">The sequence shown here is derived from an EMBL/GenBank/DDBJ whole genome shotgun (WGS) entry which is preliminary data.</text>
</comment>
<sequence>MAPMLRRETGGGKRMGADALLALDQGTTSTRAILFDAALNPVATHQVELPQHFPSPGRVEHAPEELVAHSVKCLRGALARGGAEAARVAGIGITNQRETTLVWDRGTGRAVHRAIVWQDRRSAGICARLRAEGLEALLTERTGLLADPYFSATKLMWLLEEVPGLRARAERGELAFGTVDSFLLWHLTGGRVHATDATNAARTMLYDIRRGEWDEDILRALAIPRALLPEVRDCAAEFGETDPALLGAAIPIRGMAGDQQAATLGQACFAPGMAKSTYGTGCFMLLNTGDAPVRSSHRLLTTVAWQMGGRRTYALEGAIFVAGAAVQWLRDGLGIIRTAAEAGELAARADPDSGVVMVPAFTGLGAPHWDAAARGAILGLTRGAGAAEIARAALESVAWQTRDLLDAMRADWPGMGTTVLRVDGGMTASDWTMRFLADALQCPVDVPAVAETTALGAAYLAGVQAGLCPPPSDNATHWRRRVRFEPDMAPEEAARRHAAWKVAVGRVAG</sequence>
<evidence type="ECO:0000256" key="1">
    <source>
        <dbReference type="ARBA" id="ARBA00009156"/>
    </source>
</evidence>
<name>A0ABV6IPG2_9PROT</name>
<evidence type="ECO:0000313" key="11">
    <source>
        <dbReference type="Proteomes" id="UP001589789"/>
    </source>
</evidence>
<dbReference type="InterPro" id="IPR018485">
    <property type="entry name" value="FGGY_C"/>
</dbReference>
<feature type="domain" description="Carbohydrate kinase FGGY N-terminal" evidence="8">
    <location>
        <begin position="20"/>
        <end position="265"/>
    </location>
</feature>
<dbReference type="PANTHER" id="PTHR10196:SF78">
    <property type="entry name" value="GLYCEROL KINASE"/>
    <property type="match status" value="1"/>
</dbReference>
<evidence type="ECO:0000259" key="8">
    <source>
        <dbReference type="Pfam" id="PF00370"/>
    </source>
</evidence>
<accession>A0ABV6IPG2</accession>
<dbReference type="NCBIfam" id="NF000756">
    <property type="entry name" value="PRK00047.1"/>
    <property type="match status" value="1"/>
</dbReference>
<dbReference type="Pfam" id="PF00370">
    <property type="entry name" value="FGGY_N"/>
    <property type="match status" value="1"/>
</dbReference>
<dbReference type="SUPFAM" id="SSF53067">
    <property type="entry name" value="Actin-like ATPase domain"/>
    <property type="match status" value="2"/>
</dbReference>
<dbReference type="GO" id="GO:0004370">
    <property type="term" value="F:glycerol kinase activity"/>
    <property type="evidence" value="ECO:0007669"/>
    <property type="project" value="UniProtKB-EC"/>
</dbReference>
<dbReference type="PIRSF" id="PIRSF000538">
    <property type="entry name" value="GlpK"/>
    <property type="match status" value="1"/>
</dbReference>
<dbReference type="EMBL" id="JBHLVZ010000005">
    <property type="protein sequence ID" value="MFC0385470.1"/>
    <property type="molecule type" value="Genomic_DNA"/>
</dbReference>
<organism evidence="10 11">
    <name type="scientific">Muricoccus vinaceus</name>
    <dbReference type="NCBI Taxonomy" id="424704"/>
    <lineage>
        <taxon>Bacteria</taxon>
        <taxon>Pseudomonadati</taxon>
        <taxon>Pseudomonadota</taxon>
        <taxon>Alphaproteobacteria</taxon>
        <taxon>Acetobacterales</taxon>
        <taxon>Roseomonadaceae</taxon>
        <taxon>Muricoccus</taxon>
    </lineage>
</organism>
<protein>
    <submittedName>
        <fullName evidence="10">Glycerol kinase GlpK</fullName>
        <ecNumber evidence="10">2.7.1.30</ecNumber>
    </submittedName>
</protein>
<proteinExistence type="inferred from homology"/>
<keyword evidence="6" id="KW-0067">ATP-binding</keyword>
<dbReference type="InterPro" id="IPR018483">
    <property type="entry name" value="Carb_kinase_FGGY_CS"/>
</dbReference>
<keyword evidence="2 7" id="KW-0808">Transferase</keyword>
<evidence type="ECO:0000256" key="4">
    <source>
        <dbReference type="ARBA" id="ARBA00022777"/>
    </source>
</evidence>
<dbReference type="Proteomes" id="UP001589789">
    <property type="component" value="Unassembled WGS sequence"/>
</dbReference>
<dbReference type="InterPro" id="IPR000577">
    <property type="entry name" value="Carb_kinase_FGGY"/>
</dbReference>
<comment type="similarity">
    <text evidence="1 7">Belongs to the FGGY kinase family.</text>
</comment>
<evidence type="ECO:0000256" key="6">
    <source>
        <dbReference type="ARBA" id="ARBA00022840"/>
    </source>
</evidence>
<dbReference type="InterPro" id="IPR018484">
    <property type="entry name" value="FGGY_N"/>
</dbReference>
<keyword evidence="5" id="KW-0319">Glycerol metabolism</keyword>
<dbReference type="CDD" id="cd07786">
    <property type="entry name" value="FGGY_EcGK_like"/>
    <property type="match status" value="1"/>
</dbReference>
<dbReference type="InterPro" id="IPR005999">
    <property type="entry name" value="Glycerol_kin"/>
</dbReference>
<evidence type="ECO:0000256" key="7">
    <source>
        <dbReference type="RuleBase" id="RU003733"/>
    </source>
</evidence>
<dbReference type="NCBIfam" id="TIGR01311">
    <property type="entry name" value="glycerol_kin"/>
    <property type="match status" value="1"/>
</dbReference>
<dbReference type="Pfam" id="PF02782">
    <property type="entry name" value="FGGY_C"/>
    <property type="match status" value="1"/>
</dbReference>
<dbReference type="EC" id="2.7.1.30" evidence="10"/>
<reference evidence="10 11" key="1">
    <citation type="submission" date="2024-09" db="EMBL/GenBank/DDBJ databases">
        <authorList>
            <person name="Sun Q."/>
            <person name="Mori K."/>
        </authorList>
    </citation>
    <scope>NUCLEOTIDE SEQUENCE [LARGE SCALE GENOMIC DNA]</scope>
    <source>
        <strain evidence="10 11">CCM 7468</strain>
    </source>
</reference>
<keyword evidence="3" id="KW-0547">Nucleotide-binding</keyword>
<dbReference type="PANTHER" id="PTHR10196">
    <property type="entry name" value="SUGAR KINASE"/>
    <property type="match status" value="1"/>
</dbReference>
<keyword evidence="11" id="KW-1185">Reference proteome</keyword>
<evidence type="ECO:0000256" key="2">
    <source>
        <dbReference type="ARBA" id="ARBA00022679"/>
    </source>
</evidence>
<gene>
    <name evidence="10" type="primary">glpK</name>
    <name evidence="10" type="ORF">ACFFIC_07850</name>
</gene>
<evidence type="ECO:0000313" key="10">
    <source>
        <dbReference type="EMBL" id="MFC0385470.1"/>
    </source>
</evidence>
<dbReference type="PROSITE" id="PS00933">
    <property type="entry name" value="FGGY_KINASES_1"/>
    <property type="match status" value="1"/>
</dbReference>
<evidence type="ECO:0000256" key="5">
    <source>
        <dbReference type="ARBA" id="ARBA00022798"/>
    </source>
</evidence>
<keyword evidence="4 7" id="KW-0418">Kinase</keyword>
<dbReference type="Gene3D" id="3.30.420.40">
    <property type="match status" value="2"/>
</dbReference>
<dbReference type="PROSITE" id="PS00445">
    <property type="entry name" value="FGGY_KINASES_2"/>
    <property type="match status" value="1"/>
</dbReference>